<gene>
    <name evidence="3" type="ORF">DK427_11935</name>
</gene>
<proteinExistence type="predicted"/>
<evidence type="ECO:0000256" key="1">
    <source>
        <dbReference type="SAM" id="MobiDB-lite"/>
    </source>
</evidence>
<dbReference type="AlphaFoldDB" id="A0A2U8VRL8"/>
<dbReference type="EMBL" id="CP029551">
    <property type="protein sequence ID" value="AWN36347.1"/>
    <property type="molecule type" value="Genomic_DNA"/>
</dbReference>
<protein>
    <submittedName>
        <fullName evidence="3">Uncharacterized protein</fullName>
    </submittedName>
</protein>
<keyword evidence="4" id="KW-1185">Reference proteome</keyword>
<reference evidence="3 4" key="1">
    <citation type="submission" date="2018-05" db="EMBL/GenBank/DDBJ databases">
        <title>Complete Genome Sequence of Methylobacterium sp. 17Sr1-43.</title>
        <authorList>
            <person name="Srinivasan S."/>
        </authorList>
    </citation>
    <scope>NUCLEOTIDE SEQUENCE [LARGE SCALE GENOMIC DNA]</scope>
    <source>
        <strain evidence="3 4">17Sr1-43</strain>
    </source>
</reference>
<organism evidence="3 4">
    <name type="scientific">Methylobacterium radiodurans</name>
    <dbReference type="NCBI Taxonomy" id="2202828"/>
    <lineage>
        <taxon>Bacteria</taxon>
        <taxon>Pseudomonadati</taxon>
        <taxon>Pseudomonadota</taxon>
        <taxon>Alphaproteobacteria</taxon>
        <taxon>Hyphomicrobiales</taxon>
        <taxon>Methylobacteriaceae</taxon>
        <taxon>Methylobacterium</taxon>
    </lineage>
</organism>
<dbReference type="OrthoDB" id="8006107at2"/>
<evidence type="ECO:0000256" key="2">
    <source>
        <dbReference type="SAM" id="SignalP"/>
    </source>
</evidence>
<dbReference type="Proteomes" id="UP000246058">
    <property type="component" value="Chromosome"/>
</dbReference>
<feature type="region of interest" description="Disordered" evidence="1">
    <location>
        <begin position="37"/>
        <end position="67"/>
    </location>
</feature>
<keyword evidence="2" id="KW-0732">Signal</keyword>
<sequence length="99" mass="10267">MSTRSIIVTAAIATGVTASASAQDGRTFQTWGHTFSVPGSSTDPGAVANPVQDADRSDAPRRTYVSGQVDPADARKNLAPATTSQVINVWGARVEVPAR</sequence>
<name>A0A2U8VRL8_9HYPH</name>
<accession>A0A2U8VRL8</accession>
<evidence type="ECO:0000313" key="4">
    <source>
        <dbReference type="Proteomes" id="UP000246058"/>
    </source>
</evidence>
<dbReference type="RefSeq" id="WP_109951450.1">
    <property type="nucleotide sequence ID" value="NZ_CP029551.1"/>
</dbReference>
<feature type="chain" id="PRO_5015835956" evidence="2">
    <location>
        <begin position="23"/>
        <end position="99"/>
    </location>
</feature>
<dbReference type="KEGG" id="meti:DK427_11935"/>
<feature type="signal peptide" evidence="2">
    <location>
        <begin position="1"/>
        <end position="22"/>
    </location>
</feature>
<evidence type="ECO:0000313" key="3">
    <source>
        <dbReference type="EMBL" id="AWN36347.1"/>
    </source>
</evidence>